<dbReference type="GO" id="GO:0003924">
    <property type="term" value="F:GTPase activity"/>
    <property type="evidence" value="ECO:0007669"/>
    <property type="project" value="InterPro"/>
</dbReference>
<evidence type="ECO:0000256" key="3">
    <source>
        <dbReference type="ARBA" id="ARBA00022741"/>
    </source>
</evidence>
<dbReference type="InterPro" id="IPR023123">
    <property type="entry name" value="Tubulin_C"/>
</dbReference>
<evidence type="ECO:0000256" key="2">
    <source>
        <dbReference type="ARBA" id="ARBA00022701"/>
    </source>
</evidence>
<evidence type="ECO:0000313" key="8">
    <source>
        <dbReference type="Proteomes" id="UP000190774"/>
    </source>
</evidence>
<dbReference type="Pfam" id="PF03953">
    <property type="entry name" value="Tubulin_C"/>
    <property type="match status" value="1"/>
</dbReference>
<evidence type="ECO:0000256" key="5">
    <source>
        <dbReference type="SAM" id="MobiDB-lite"/>
    </source>
</evidence>
<proteinExistence type="inferred from homology"/>
<comment type="similarity">
    <text evidence="1">Belongs to the tubulin family.</text>
</comment>
<dbReference type="Gene3D" id="1.10.287.600">
    <property type="entry name" value="Helix hairpin bin"/>
    <property type="match status" value="1"/>
</dbReference>
<keyword evidence="3" id="KW-0547">Nucleotide-binding</keyword>
<dbReference type="GO" id="GO:0005525">
    <property type="term" value="F:GTP binding"/>
    <property type="evidence" value="ECO:0007669"/>
    <property type="project" value="UniProtKB-KW"/>
</dbReference>
<evidence type="ECO:0000256" key="1">
    <source>
        <dbReference type="ARBA" id="ARBA00009636"/>
    </source>
</evidence>
<dbReference type="InterPro" id="IPR036525">
    <property type="entry name" value="Tubulin/FtsZ_GTPase_sf"/>
</dbReference>
<feature type="region of interest" description="Disordered" evidence="5">
    <location>
        <begin position="466"/>
        <end position="528"/>
    </location>
</feature>
<dbReference type="SUPFAM" id="SSF55307">
    <property type="entry name" value="Tubulin C-terminal domain-like"/>
    <property type="match status" value="1"/>
</dbReference>
<accession>A0A1T4YBK2</accession>
<reference evidence="8" key="1">
    <citation type="submission" date="2017-02" db="EMBL/GenBank/DDBJ databases">
        <authorList>
            <person name="Varghese N."/>
            <person name="Submissions S."/>
        </authorList>
    </citation>
    <scope>NUCLEOTIDE SEQUENCE [LARGE SCALE GENOMIC DNA]</scope>
    <source>
        <strain evidence="8">ATCC 700200</strain>
    </source>
</reference>
<dbReference type="EMBL" id="FUYE01000009">
    <property type="protein sequence ID" value="SKA99217.1"/>
    <property type="molecule type" value="Genomic_DNA"/>
</dbReference>
<dbReference type="AlphaFoldDB" id="A0A1T4YBK2"/>
<dbReference type="InterPro" id="IPR002453">
    <property type="entry name" value="Beta_tubulin"/>
</dbReference>
<dbReference type="Gene3D" id="3.40.50.1440">
    <property type="entry name" value="Tubulin/FtsZ, GTPase domain"/>
    <property type="match status" value="1"/>
</dbReference>
<evidence type="ECO:0000313" key="7">
    <source>
        <dbReference type="EMBL" id="SKA99217.1"/>
    </source>
</evidence>
<feature type="domain" description="Tubulin/FtsZ GTPase" evidence="6">
    <location>
        <begin position="83"/>
        <end position="279"/>
    </location>
</feature>
<dbReference type="PRINTS" id="PR01161">
    <property type="entry name" value="TUBULIN"/>
</dbReference>
<dbReference type="Proteomes" id="UP000190774">
    <property type="component" value="Unassembled WGS sequence"/>
</dbReference>
<dbReference type="Pfam" id="PF00091">
    <property type="entry name" value="Tubulin"/>
    <property type="match status" value="1"/>
</dbReference>
<dbReference type="SMART" id="SM00864">
    <property type="entry name" value="Tubulin"/>
    <property type="match status" value="1"/>
</dbReference>
<dbReference type="PANTHER" id="PTHR11588">
    <property type="entry name" value="TUBULIN"/>
    <property type="match status" value="1"/>
</dbReference>
<dbReference type="GO" id="GO:0005200">
    <property type="term" value="F:structural constituent of cytoskeleton"/>
    <property type="evidence" value="ECO:0007669"/>
    <property type="project" value="InterPro"/>
</dbReference>
<keyword evidence="4" id="KW-0342">GTP-binding</keyword>
<keyword evidence="2" id="KW-0493">Microtubule</keyword>
<dbReference type="OrthoDB" id="2988217at2"/>
<protein>
    <submittedName>
        <fullName evidence="7">Tubulin beta</fullName>
    </submittedName>
</protein>
<organism evidence="7 8">
    <name type="scientific">Prosthecobacter debontii</name>
    <dbReference type="NCBI Taxonomy" id="48467"/>
    <lineage>
        <taxon>Bacteria</taxon>
        <taxon>Pseudomonadati</taxon>
        <taxon>Verrucomicrobiota</taxon>
        <taxon>Verrucomicrobiia</taxon>
        <taxon>Verrucomicrobiales</taxon>
        <taxon>Verrucomicrobiaceae</taxon>
        <taxon>Prosthecobacter</taxon>
    </lineage>
</organism>
<feature type="compositionally biased region" description="Pro residues" evidence="5">
    <location>
        <begin position="483"/>
        <end position="501"/>
    </location>
</feature>
<sequence>MCVRAGDFIRVSQLAGPLQAFDYSKYKNYYLMKVNNTLVVSVGQAGNQIASSFWRTLCLEHGIDPTTAQCKSGAAPKGNWSAFFSKLGDGSSASYVPRSVMVDLEPSVINQIKATTGSLFNPANLITRMEGAGGNFAVGYMGAGREVLPEAMARLDYEISKCDHVGGIIVLHAIGGGSGSGFGSLLIEEIKEKYPEHPILSCAILPSPQVSSVVTEPYNTVFALSTLRRFADACLIFDNEALFNVAFRRWGIESPSVDDLNLLITEALAGLTAPMRFSGFLTVEISLRELLTNLVPQPSLHFLMCTFAPLTPPHQSKFEEMGIEEMIESMFRNESMFAACSPMEGRFLSTAVLYRGVMEDKPQADAALASIRGRLPLTYWIPTAFKIGYVEQPGITHRRSVVLVANNTEVSRVFERICSNFDKLWQRKAFANWYLNEGMSEEQITAMRASAQDLIQSYRVAEETGVMNRGQEIQRRTSTPALAPEPEPTPQPQYTPAPVSRPIPMQGYYEGARSSSSTHLRTLVERRY</sequence>
<keyword evidence="8" id="KW-1185">Reference proteome</keyword>
<dbReference type="PRINTS" id="PR01163">
    <property type="entry name" value="BETATUBULIN"/>
</dbReference>
<dbReference type="STRING" id="48467.SAMN02745166_02868"/>
<dbReference type="GO" id="GO:0005874">
    <property type="term" value="C:microtubule"/>
    <property type="evidence" value="ECO:0007669"/>
    <property type="project" value="UniProtKB-KW"/>
</dbReference>
<dbReference type="InterPro" id="IPR000217">
    <property type="entry name" value="Tubulin"/>
</dbReference>
<gene>
    <name evidence="7" type="ORF">SAMN02745166_02868</name>
</gene>
<dbReference type="InterPro" id="IPR008280">
    <property type="entry name" value="Tub_FtsZ_C"/>
</dbReference>
<evidence type="ECO:0000256" key="4">
    <source>
        <dbReference type="ARBA" id="ARBA00023134"/>
    </source>
</evidence>
<dbReference type="InterPro" id="IPR018316">
    <property type="entry name" value="Tubulin/FtsZ_2-layer-sand-dom"/>
</dbReference>
<evidence type="ECO:0000259" key="6">
    <source>
        <dbReference type="SMART" id="SM00864"/>
    </source>
</evidence>
<name>A0A1T4YBK2_9BACT</name>
<dbReference type="GO" id="GO:0007017">
    <property type="term" value="P:microtubule-based process"/>
    <property type="evidence" value="ECO:0007669"/>
    <property type="project" value="InterPro"/>
</dbReference>
<dbReference type="InterPro" id="IPR003008">
    <property type="entry name" value="Tubulin_FtsZ_GTPase"/>
</dbReference>
<dbReference type="SUPFAM" id="SSF52490">
    <property type="entry name" value="Tubulin nucleotide-binding domain-like"/>
    <property type="match status" value="1"/>
</dbReference>
<dbReference type="CDD" id="cd02187">
    <property type="entry name" value="beta_tubulin"/>
    <property type="match status" value="1"/>
</dbReference>